<dbReference type="AlphaFoldDB" id="A0A1H7IFF0"/>
<evidence type="ECO:0000256" key="2">
    <source>
        <dbReference type="ARBA" id="ARBA00005125"/>
    </source>
</evidence>
<dbReference type="FunFam" id="3.40.640.10:FF:000090">
    <property type="entry name" value="Pyridoxal phosphate-dependent aminotransferase"/>
    <property type="match status" value="1"/>
</dbReference>
<evidence type="ECO:0000313" key="13">
    <source>
        <dbReference type="EMBL" id="SEK59365.1"/>
    </source>
</evidence>
<dbReference type="OrthoDB" id="9804264at2"/>
<dbReference type="PIRSF" id="PIRSF000390">
    <property type="entry name" value="PLP_StrS"/>
    <property type="match status" value="1"/>
</dbReference>
<proteinExistence type="inferred from homology"/>
<dbReference type="CDD" id="cd00616">
    <property type="entry name" value="AHBA_syn"/>
    <property type="match status" value="1"/>
</dbReference>
<feature type="modified residue" description="N6-(pyridoxal phosphate)lysine" evidence="11">
    <location>
        <position position="216"/>
    </location>
</feature>
<sequence>MTPLPKAVVEALQSVLGEGPIPLHEPRFHGNEQRYVQDCIESTFVSSVGAYVDRFERALAEYTGARRAVAVVNGTAALQVALRLAGVRAGDEVIAPALTFVATANAVHYLGATPHFADSSEATLGLDPDALRDWLEHTAERTADGIRNRHTGRPLRAVVPMHTFGHPCDLDGLMAVAHDYRLTLVEDAAESLGSRYHGRHTGTFGLLGALSFNGNKIITTGGGGAILTNDERLADHAKHLTTTAKQPHRWEYVHDEIGYNFRMPNLNAALGCAQLEQLPDFLAAKRQLADRYQEAFSGVEGAHLIREPEGTKSNYWFQTLLLDEGEAEQRDRVLEATNEAGLMTRPAWALMHQLVPYRDCPRAPLPVAESLARRVINLPSSAGLV</sequence>
<dbReference type="GO" id="GO:0102933">
    <property type="term" value="F:GDP-4-dehydro-6-deoxy-D-mannose-4-aminotransferase activity"/>
    <property type="evidence" value="ECO:0007669"/>
    <property type="project" value="UniProtKB-EC"/>
</dbReference>
<evidence type="ECO:0000256" key="10">
    <source>
        <dbReference type="PIRSR" id="PIRSR000390-1"/>
    </source>
</evidence>
<dbReference type="PANTHER" id="PTHR30244">
    <property type="entry name" value="TRANSAMINASE"/>
    <property type="match status" value="1"/>
</dbReference>
<gene>
    <name evidence="13" type="ORF">SAMN05444515_10381</name>
</gene>
<keyword evidence="14" id="KW-1185">Reference proteome</keyword>
<comment type="cofactor">
    <cofactor evidence="1">
        <name>pyridoxal 5'-phosphate</name>
        <dbReference type="ChEBI" id="CHEBI:597326"/>
    </cofactor>
</comment>
<dbReference type="STRING" id="1396821.SAMN05444515_10381"/>
<evidence type="ECO:0000256" key="4">
    <source>
        <dbReference type="ARBA" id="ARBA00022679"/>
    </source>
</evidence>
<evidence type="ECO:0000256" key="5">
    <source>
        <dbReference type="ARBA" id="ARBA00022898"/>
    </source>
</evidence>
<dbReference type="RefSeq" id="WP_090251356.1">
    <property type="nucleotide sequence ID" value="NZ_FOAA01000003.1"/>
</dbReference>
<evidence type="ECO:0000256" key="6">
    <source>
        <dbReference type="ARBA" id="ARBA00037999"/>
    </source>
</evidence>
<dbReference type="PANTHER" id="PTHR30244:SF30">
    <property type="entry name" value="BLR5990 PROTEIN"/>
    <property type="match status" value="1"/>
</dbReference>
<keyword evidence="4 13" id="KW-0808">Transferase</keyword>
<comment type="catalytic activity">
    <reaction evidence="7">
        <text>GDP-alpha-D-perosamine + 2-oxoglutarate = GDP-4-dehydro-alpha-D-rhamnose + L-glutamate</text>
        <dbReference type="Rhea" id="RHEA:36779"/>
        <dbReference type="ChEBI" id="CHEBI:16810"/>
        <dbReference type="ChEBI" id="CHEBI:29985"/>
        <dbReference type="ChEBI" id="CHEBI:57964"/>
        <dbReference type="ChEBI" id="CHEBI:73996"/>
        <dbReference type="EC" id="2.6.1.102"/>
    </reaction>
</comment>
<evidence type="ECO:0000256" key="12">
    <source>
        <dbReference type="RuleBase" id="RU004508"/>
    </source>
</evidence>
<dbReference type="Pfam" id="PF01041">
    <property type="entry name" value="DegT_DnrJ_EryC1"/>
    <property type="match status" value="1"/>
</dbReference>
<dbReference type="Gene3D" id="3.90.1150.10">
    <property type="entry name" value="Aspartate Aminotransferase, domain 1"/>
    <property type="match status" value="1"/>
</dbReference>
<dbReference type="SUPFAM" id="SSF53383">
    <property type="entry name" value="PLP-dependent transferases"/>
    <property type="match status" value="1"/>
</dbReference>
<dbReference type="EC" id="2.6.1.102" evidence="8"/>
<keyword evidence="3 13" id="KW-0032">Aminotransferase</keyword>
<dbReference type="InterPro" id="IPR026385">
    <property type="entry name" value="LegC-like"/>
</dbReference>
<dbReference type="Proteomes" id="UP000199256">
    <property type="component" value="Unassembled WGS sequence"/>
</dbReference>
<feature type="active site" description="Proton acceptor" evidence="10">
    <location>
        <position position="216"/>
    </location>
</feature>
<protein>
    <recommendedName>
        <fullName evidence="9">GDP-perosamine synthase</fullName>
        <ecNumber evidence="8">2.6.1.102</ecNumber>
    </recommendedName>
</protein>
<accession>A0A1H7IFF0</accession>
<reference evidence="14" key="1">
    <citation type="submission" date="2016-10" db="EMBL/GenBank/DDBJ databases">
        <authorList>
            <person name="Varghese N."/>
            <person name="Submissions S."/>
        </authorList>
    </citation>
    <scope>NUCLEOTIDE SEQUENCE [LARGE SCALE GENOMIC DNA]</scope>
    <source>
        <strain evidence="14">DSM 241</strain>
    </source>
</reference>
<dbReference type="InterPro" id="IPR015424">
    <property type="entry name" value="PyrdxlP-dep_Trfase"/>
</dbReference>
<dbReference type="EMBL" id="FOAA01000003">
    <property type="protein sequence ID" value="SEK59365.1"/>
    <property type="molecule type" value="Genomic_DNA"/>
</dbReference>
<comment type="pathway">
    <text evidence="2">Bacterial outer membrane biogenesis; LPS O-antigen biosynthesis.</text>
</comment>
<dbReference type="InterPro" id="IPR015422">
    <property type="entry name" value="PyrdxlP-dep_Trfase_small"/>
</dbReference>
<dbReference type="GO" id="GO:0000271">
    <property type="term" value="P:polysaccharide biosynthetic process"/>
    <property type="evidence" value="ECO:0007669"/>
    <property type="project" value="TreeGrafter"/>
</dbReference>
<evidence type="ECO:0000313" key="14">
    <source>
        <dbReference type="Proteomes" id="UP000199256"/>
    </source>
</evidence>
<dbReference type="NCBIfam" id="TIGR04181">
    <property type="entry name" value="NHT_00031"/>
    <property type="match status" value="1"/>
</dbReference>
<evidence type="ECO:0000256" key="1">
    <source>
        <dbReference type="ARBA" id="ARBA00001933"/>
    </source>
</evidence>
<organism evidence="13 14">
    <name type="scientific">Ectothiorhodospira marina</name>
    <dbReference type="NCBI Taxonomy" id="1396821"/>
    <lineage>
        <taxon>Bacteria</taxon>
        <taxon>Pseudomonadati</taxon>
        <taxon>Pseudomonadota</taxon>
        <taxon>Gammaproteobacteria</taxon>
        <taxon>Chromatiales</taxon>
        <taxon>Ectothiorhodospiraceae</taxon>
        <taxon>Ectothiorhodospira</taxon>
    </lineage>
</organism>
<evidence type="ECO:0000256" key="8">
    <source>
        <dbReference type="ARBA" id="ARBA00066317"/>
    </source>
</evidence>
<dbReference type="InterPro" id="IPR015421">
    <property type="entry name" value="PyrdxlP-dep_Trfase_major"/>
</dbReference>
<dbReference type="Gene3D" id="3.40.640.10">
    <property type="entry name" value="Type I PLP-dependent aspartate aminotransferase-like (Major domain)"/>
    <property type="match status" value="1"/>
</dbReference>
<name>A0A1H7IFF0_9GAMM</name>
<evidence type="ECO:0000256" key="3">
    <source>
        <dbReference type="ARBA" id="ARBA00022576"/>
    </source>
</evidence>
<keyword evidence="5 11" id="KW-0663">Pyridoxal phosphate</keyword>
<dbReference type="GO" id="GO:0030170">
    <property type="term" value="F:pyridoxal phosphate binding"/>
    <property type="evidence" value="ECO:0007669"/>
    <property type="project" value="TreeGrafter"/>
</dbReference>
<evidence type="ECO:0000256" key="7">
    <source>
        <dbReference type="ARBA" id="ARBA00051587"/>
    </source>
</evidence>
<evidence type="ECO:0000256" key="11">
    <source>
        <dbReference type="PIRSR" id="PIRSR000390-2"/>
    </source>
</evidence>
<evidence type="ECO:0000256" key="9">
    <source>
        <dbReference type="ARBA" id="ARBA00074221"/>
    </source>
</evidence>
<dbReference type="InterPro" id="IPR000653">
    <property type="entry name" value="DegT/StrS_aminotransferase"/>
</dbReference>
<comment type="similarity">
    <text evidence="6 12">Belongs to the DegT/DnrJ/EryC1 family.</text>
</comment>